<evidence type="ECO:0000313" key="2">
    <source>
        <dbReference type="EMBL" id="KAK2094081.1"/>
    </source>
</evidence>
<feature type="region of interest" description="Disordered" evidence="1">
    <location>
        <begin position="1"/>
        <end position="61"/>
    </location>
</feature>
<comment type="caution">
    <text evidence="2">The sequence shown here is derived from an EMBL/GenBank/DDBJ whole genome shotgun (WGS) entry which is preliminary data.</text>
</comment>
<sequence>MTAHCTHGPGWQSTVPPAAGKLDENMPYPRAARKPRHRHGPGTELLPWGRAQHRGLKKLQP</sequence>
<evidence type="ECO:0000256" key="1">
    <source>
        <dbReference type="SAM" id="MobiDB-lite"/>
    </source>
</evidence>
<dbReference type="Proteomes" id="UP001266305">
    <property type="component" value="Unassembled WGS sequence"/>
</dbReference>
<reference evidence="2 3" key="1">
    <citation type="submission" date="2023-05" db="EMBL/GenBank/DDBJ databases">
        <title>B98-5 Cell Line De Novo Hybrid Assembly: An Optical Mapping Approach.</title>
        <authorList>
            <person name="Kananen K."/>
            <person name="Auerbach J.A."/>
            <person name="Kautto E."/>
            <person name="Blachly J.S."/>
        </authorList>
    </citation>
    <scope>NUCLEOTIDE SEQUENCE [LARGE SCALE GENOMIC DNA]</scope>
    <source>
        <strain evidence="2">B95-8</strain>
        <tissue evidence="2">Cell line</tissue>
    </source>
</reference>
<feature type="compositionally biased region" description="Basic residues" evidence="1">
    <location>
        <begin position="31"/>
        <end position="40"/>
    </location>
</feature>
<gene>
    <name evidence="2" type="ORF">P7K49_027819</name>
</gene>
<dbReference type="EMBL" id="JASSZA010000014">
    <property type="protein sequence ID" value="KAK2094081.1"/>
    <property type="molecule type" value="Genomic_DNA"/>
</dbReference>
<name>A0ABQ9UAR3_SAGOE</name>
<evidence type="ECO:0000313" key="3">
    <source>
        <dbReference type="Proteomes" id="UP001266305"/>
    </source>
</evidence>
<feature type="compositionally biased region" description="Basic residues" evidence="1">
    <location>
        <begin position="51"/>
        <end position="61"/>
    </location>
</feature>
<accession>A0ABQ9UAR3</accession>
<keyword evidence="3" id="KW-1185">Reference proteome</keyword>
<feature type="non-terminal residue" evidence="2">
    <location>
        <position position="61"/>
    </location>
</feature>
<organism evidence="2 3">
    <name type="scientific">Saguinus oedipus</name>
    <name type="common">Cotton-top tamarin</name>
    <name type="synonym">Oedipomidas oedipus</name>
    <dbReference type="NCBI Taxonomy" id="9490"/>
    <lineage>
        <taxon>Eukaryota</taxon>
        <taxon>Metazoa</taxon>
        <taxon>Chordata</taxon>
        <taxon>Craniata</taxon>
        <taxon>Vertebrata</taxon>
        <taxon>Euteleostomi</taxon>
        <taxon>Mammalia</taxon>
        <taxon>Eutheria</taxon>
        <taxon>Euarchontoglires</taxon>
        <taxon>Primates</taxon>
        <taxon>Haplorrhini</taxon>
        <taxon>Platyrrhini</taxon>
        <taxon>Cebidae</taxon>
        <taxon>Callitrichinae</taxon>
        <taxon>Saguinus</taxon>
    </lineage>
</organism>
<proteinExistence type="predicted"/>
<protein>
    <submittedName>
        <fullName evidence="2">Uncharacterized protein</fullName>
    </submittedName>
</protein>